<evidence type="ECO:0000256" key="11">
    <source>
        <dbReference type="SAM" id="Phobius"/>
    </source>
</evidence>
<dbReference type="Pfam" id="PF00560">
    <property type="entry name" value="LRR_1"/>
    <property type="match status" value="3"/>
</dbReference>
<evidence type="ECO:0000256" key="8">
    <source>
        <dbReference type="ARBA" id="ARBA00023136"/>
    </source>
</evidence>
<reference evidence="13" key="1">
    <citation type="journal article" date="2015" name="Int J Genomics">
        <title>Genome-Wide Identification and Characterization of the LRR-RLK Gene Family in Two Vernicia Species.</title>
        <authorList>
            <person name="Zhu H."/>
            <person name="Wang Y."/>
            <person name="Yin H."/>
            <person name="Gao M."/>
            <person name="Zhang Q."/>
            <person name="Chen Y."/>
        </authorList>
    </citation>
    <scope>NUCLEOTIDE SEQUENCE</scope>
</reference>
<evidence type="ECO:0000256" key="10">
    <source>
        <dbReference type="ARBA" id="ARBA00023180"/>
    </source>
</evidence>
<dbReference type="Gene3D" id="3.80.10.10">
    <property type="entry name" value="Ribonuclease Inhibitor"/>
    <property type="match status" value="2"/>
</dbReference>
<dbReference type="PANTHER" id="PTHR27004">
    <property type="entry name" value="RECEPTOR-LIKE PROTEIN 12 ISOFORM X1"/>
    <property type="match status" value="1"/>
</dbReference>
<feature type="domain" description="Disease resistance R13L4/SHOC-2-like LRR" evidence="12">
    <location>
        <begin position="237"/>
        <end position="369"/>
    </location>
</feature>
<evidence type="ECO:0000256" key="1">
    <source>
        <dbReference type="ARBA" id="ARBA00004251"/>
    </source>
</evidence>
<evidence type="ECO:0000313" key="13">
    <source>
        <dbReference type="EMBL" id="AMM43089.1"/>
    </source>
</evidence>
<dbReference type="PRINTS" id="PR00019">
    <property type="entry name" value="LEURICHRPT"/>
</dbReference>
<accession>A0A140G4W7</accession>
<dbReference type="Pfam" id="PF12799">
    <property type="entry name" value="LRR_4"/>
    <property type="match status" value="1"/>
</dbReference>
<keyword evidence="3" id="KW-1003">Cell membrane</keyword>
<dbReference type="InterPro" id="IPR001611">
    <property type="entry name" value="Leu-rich_rpt"/>
</dbReference>
<dbReference type="SUPFAM" id="SSF52047">
    <property type="entry name" value="RNI-like"/>
    <property type="match status" value="2"/>
</dbReference>
<dbReference type="SMART" id="SM00369">
    <property type="entry name" value="LRR_TYP"/>
    <property type="match status" value="10"/>
</dbReference>
<evidence type="ECO:0000259" key="12">
    <source>
        <dbReference type="Pfam" id="PF23598"/>
    </source>
</evidence>
<dbReference type="InterPro" id="IPR032675">
    <property type="entry name" value="LRR_dom_sf"/>
</dbReference>
<evidence type="ECO:0000256" key="7">
    <source>
        <dbReference type="ARBA" id="ARBA00022989"/>
    </source>
</evidence>
<dbReference type="AlphaFoldDB" id="A0A140G4W7"/>
<dbReference type="FunFam" id="3.80.10.10:FF:000095">
    <property type="entry name" value="LRR receptor-like serine/threonine-protein kinase GSO1"/>
    <property type="match status" value="1"/>
</dbReference>
<evidence type="ECO:0000256" key="9">
    <source>
        <dbReference type="ARBA" id="ARBA00023170"/>
    </source>
</evidence>
<evidence type="ECO:0000256" key="6">
    <source>
        <dbReference type="ARBA" id="ARBA00022737"/>
    </source>
</evidence>
<dbReference type="InterPro" id="IPR003591">
    <property type="entry name" value="Leu-rich_rpt_typical-subtyp"/>
</dbReference>
<keyword evidence="7 11" id="KW-1133">Transmembrane helix</keyword>
<protein>
    <submittedName>
        <fullName evidence="13">LRR-RLK</fullName>
    </submittedName>
</protein>
<dbReference type="SUPFAM" id="SSF52058">
    <property type="entry name" value="L domain-like"/>
    <property type="match status" value="1"/>
</dbReference>
<evidence type="ECO:0000256" key="3">
    <source>
        <dbReference type="ARBA" id="ARBA00022475"/>
    </source>
</evidence>
<dbReference type="SMART" id="SM00365">
    <property type="entry name" value="LRR_SD22"/>
    <property type="match status" value="6"/>
</dbReference>
<evidence type="ECO:0000256" key="2">
    <source>
        <dbReference type="ARBA" id="ARBA00009592"/>
    </source>
</evidence>
<dbReference type="PANTHER" id="PTHR27004:SF411">
    <property type="entry name" value="OS11G0173550 PROTEIN"/>
    <property type="match status" value="1"/>
</dbReference>
<keyword evidence="8 11" id="KW-0472">Membrane</keyword>
<keyword evidence="9" id="KW-0675">Receptor</keyword>
<feature type="transmembrane region" description="Helical" evidence="11">
    <location>
        <begin position="757"/>
        <end position="781"/>
    </location>
</feature>
<sequence>MSMVAPTSFMNLSASLSSLRLGSCSLQRNFLEIVHLPTRLLSLDLSDNDFILDTTSLNKFVENLSNLREIDLSYVNMSSVPLNSLMNLSSSLSFLKLRNCGLQVKFLENIHSSKLLSLDLSRNYDLTLDTIAFNKLVKNLPNLREVDLSFVNMSLVAPSSLMNLSSSLSSLALWNCKLQGEFPGNILQRPYLQELDLWGNEDLTGSLPKSNWSSSLQVLYLSYTKIPIYVEPYFINNLSSLKILGLTSCNFIDSKNLALFGKLTQLNSLDLSYNNFSGQIPSSFENLKYLTSLYLSSNHFSGQIPSSLAQLKQLYYLDLSNNNLSGPIPSKLGSLPSLTSLDLSGNLLNASIPSSLFSLPNLRSLSLQNNQLLSPIGKFRSNSLYYIDLSYNKLHGPIPNSIFHLLKLRVLVLSSNDKLTGEISPSICKLQSLEILDLSNNSLTGFIPQCLRNFSNSLSVLHLGMNKFWGNIPSTFSKGNGLRYLNLNGNKLQGGIPLSTINCTNLEILDLGNNEIDDMFPHFLATLTELQILVLHFNKLRGSIKNSFTSNCSFPKLRVCDLSNNNLSGPLPTNYFDNFEGMIKIDQNMKYMGAKNFSYDYSVALTLKGLEIKLVRIQTIFTTIDLSSNKFTGDIPWSIGKLKSLKQLNLSHNCLSGNIQPSLRNLTNLESLDLSSNLLSGRIPTQLVDLTFLQVFRVSYNQLEGRIPKGKQFNTFDNSSYEGNMGLCGFPLQKQCNDGERQQPAPVEEDSKSENGFGWKVVLIGYAYGLVFGLTMGYLMFKTREPMWFVRIVWILIDSKGKKA</sequence>
<comment type="similarity">
    <text evidence="2">Belongs to the RLP family.</text>
</comment>
<dbReference type="InterPro" id="IPR025875">
    <property type="entry name" value="Leu-rich_rpt_4"/>
</dbReference>
<proteinExistence type="evidence at transcript level"/>
<dbReference type="InterPro" id="IPR055414">
    <property type="entry name" value="LRR_R13L4/SHOC2-like"/>
</dbReference>
<evidence type="ECO:0000256" key="5">
    <source>
        <dbReference type="ARBA" id="ARBA00022692"/>
    </source>
</evidence>
<evidence type="ECO:0000256" key="4">
    <source>
        <dbReference type="ARBA" id="ARBA00022614"/>
    </source>
</evidence>
<keyword evidence="6" id="KW-0677">Repeat</keyword>
<dbReference type="EMBL" id="KT805850">
    <property type="protein sequence ID" value="AMM43089.1"/>
    <property type="molecule type" value="mRNA"/>
</dbReference>
<comment type="subcellular location">
    <subcellularLocation>
        <location evidence="1">Cell membrane</location>
        <topology evidence="1">Single-pass type I membrane protein</topology>
    </subcellularLocation>
</comment>
<name>A0A140G4W7_9ROSI</name>
<dbReference type="Pfam" id="PF13855">
    <property type="entry name" value="LRR_8"/>
    <property type="match status" value="1"/>
</dbReference>
<dbReference type="PROSITE" id="PS51450">
    <property type="entry name" value="LRR"/>
    <property type="match status" value="1"/>
</dbReference>
<keyword evidence="4" id="KW-0433">Leucine-rich repeat</keyword>
<keyword evidence="5 11" id="KW-0812">Transmembrane</keyword>
<dbReference type="FunFam" id="3.80.10.10:FF:000213">
    <property type="entry name" value="Tyrosine-sulfated glycopeptide receptor 1"/>
    <property type="match status" value="1"/>
</dbReference>
<dbReference type="GO" id="GO:0005886">
    <property type="term" value="C:plasma membrane"/>
    <property type="evidence" value="ECO:0007669"/>
    <property type="project" value="UniProtKB-SubCell"/>
</dbReference>
<organism evidence="13">
    <name type="scientific">Vernicia montana</name>
    <dbReference type="NCBI Taxonomy" id="316732"/>
    <lineage>
        <taxon>Eukaryota</taxon>
        <taxon>Viridiplantae</taxon>
        <taxon>Streptophyta</taxon>
        <taxon>Embryophyta</taxon>
        <taxon>Tracheophyta</taxon>
        <taxon>Spermatophyta</taxon>
        <taxon>Magnoliopsida</taxon>
        <taxon>eudicotyledons</taxon>
        <taxon>Gunneridae</taxon>
        <taxon>Pentapetalae</taxon>
        <taxon>rosids</taxon>
        <taxon>fabids</taxon>
        <taxon>Malpighiales</taxon>
        <taxon>Euphorbiaceae</taxon>
        <taxon>Crotonoideae</taxon>
        <taxon>Aleuritideae</taxon>
        <taxon>Vernicia</taxon>
    </lineage>
</organism>
<dbReference type="Pfam" id="PF23598">
    <property type="entry name" value="LRR_14"/>
    <property type="match status" value="1"/>
</dbReference>
<keyword evidence="10" id="KW-0325">Glycoprotein</keyword>
<dbReference type="FunFam" id="3.80.10.10:FF:000383">
    <property type="entry name" value="Leucine-rich repeat receptor protein kinase EMS1"/>
    <property type="match status" value="1"/>
</dbReference>